<organism evidence="1 2">
    <name type="scientific">Siminovitchia terrae</name>
    <name type="common">Bacillus terrae</name>
    <dbReference type="NCBI Taxonomy" id="1914933"/>
    <lineage>
        <taxon>Bacteria</taxon>
        <taxon>Bacillati</taxon>
        <taxon>Bacillota</taxon>
        <taxon>Bacilli</taxon>
        <taxon>Bacillales</taxon>
        <taxon>Bacillaceae</taxon>
        <taxon>Siminovitchia</taxon>
    </lineage>
</organism>
<keyword evidence="2" id="KW-1185">Reference proteome</keyword>
<protein>
    <recommendedName>
        <fullName evidence="3">Translation initiation factor 1</fullName>
    </recommendedName>
</protein>
<name>A0ABQ4KZ95_SIMTE</name>
<comment type="caution">
    <text evidence="1">The sequence shown here is derived from an EMBL/GenBank/DDBJ whole genome shotgun (WGS) entry which is preliminary data.</text>
</comment>
<gene>
    <name evidence="1" type="ORF">J6TS1_32330</name>
</gene>
<evidence type="ECO:0000313" key="1">
    <source>
        <dbReference type="EMBL" id="GIN97363.1"/>
    </source>
</evidence>
<evidence type="ECO:0000313" key="2">
    <source>
        <dbReference type="Proteomes" id="UP000680670"/>
    </source>
</evidence>
<dbReference type="EMBL" id="BORJ01000009">
    <property type="protein sequence ID" value="GIN97363.1"/>
    <property type="molecule type" value="Genomic_DNA"/>
</dbReference>
<reference evidence="1 2" key="1">
    <citation type="submission" date="2021-03" db="EMBL/GenBank/DDBJ databases">
        <title>Antimicrobial resistance genes in bacteria isolated from Japanese honey, and their potential for conferring macrolide and lincosamide resistance in the American foulbrood pathogen Paenibacillus larvae.</title>
        <authorList>
            <person name="Okamoto M."/>
            <person name="Kumagai M."/>
            <person name="Kanamori H."/>
            <person name="Takamatsu D."/>
        </authorList>
    </citation>
    <scope>NUCLEOTIDE SEQUENCE [LARGE SCALE GENOMIC DNA]</scope>
    <source>
        <strain evidence="1 2">J6TS1</strain>
    </source>
</reference>
<accession>A0ABQ4KZ95</accession>
<dbReference type="Proteomes" id="UP000680670">
    <property type="component" value="Unassembled WGS sequence"/>
</dbReference>
<evidence type="ECO:0008006" key="3">
    <source>
        <dbReference type="Google" id="ProtNLM"/>
    </source>
</evidence>
<sequence>MKPRQPLDIFFIQTVPIPADFFTNLIDKRQSLISTIKKRRPLIIKGSFSCDIGNYKIYACV</sequence>
<proteinExistence type="predicted"/>